<evidence type="ECO:0000256" key="1">
    <source>
        <dbReference type="SAM" id="MobiDB-lite"/>
    </source>
</evidence>
<comment type="caution">
    <text evidence="2">The sequence shown here is derived from an EMBL/GenBank/DDBJ whole genome shotgun (WGS) entry which is preliminary data.</text>
</comment>
<evidence type="ECO:0000313" key="2">
    <source>
        <dbReference type="EMBL" id="SPN99867.1"/>
    </source>
</evidence>
<gene>
    <name evidence="2" type="ORF">DNG_02719</name>
</gene>
<name>A0AAE8MV22_9PEZI</name>
<sequence length="203" mass="22962">MDKWILNRDEPPPTAHPISPYAVSYHAAVFWTHAWVSPHLQSWDDLCRFLRFWPRWPFERLDRSASTACGGLGYCLQASAPPTHQGVHARRIFNHPPAPRKDQPRGESFGGTDASEVLRRTRAHHSEKPGSTSRQTCRIQWSYDWSPTDESITAGKKANPGVASTQFRVEKVEKAIQISGSKNGPEEALDSEGFRVSEYMCFI</sequence>
<proteinExistence type="predicted"/>
<reference evidence="2" key="1">
    <citation type="submission" date="2018-03" db="EMBL/GenBank/DDBJ databases">
        <authorList>
            <person name="Guldener U."/>
        </authorList>
    </citation>
    <scope>NUCLEOTIDE SEQUENCE</scope>
</reference>
<keyword evidence="3" id="KW-1185">Reference proteome</keyword>
<dbReference type="Proteomes" id="UP001187682">
    <property type="component" value="Unassembled WGS sequence"/>
</dbReference>
<evidence type="ECO:0000313" key="3">
    <source>
        <dbReference type="Proteomes" id="UP001187682"/>
    </source>
</evidence>
<protein>
    <submittedName>
        <fullName evidence="2">Uncharacterized protein</fullName>
    </submittedName>
</protein>
<accession>A0AAE8MV22</accession>
<organism evidence="2 3">
    <name type="scientific">Cephalotrichum gorgonifer</name>
    <dbReference type="NCBI Taxonomy" id="2041049"/>
    <lineage>
        <taxon>Eukaryota</taxon>
        <taxon>Fungi</taxon>
        <taxon>Dikarya</taxon>
        <taxon>Ascomycota</taxon>
        <taxon>Pezizomycotina</taxon>
        <taxon>Sordariomycetes</taxon>
        <taxon>Hypocreomycetidae</taxon>
        <taxon>Microascales</taxon>
        <taxon>Microascaceae</taxon>
        <taxon>Cephalotrichum</taxon>
    </lineage>
</organism>
<feature type="region of interest" description="Disordered" evidence="1">
    <location>
        <begin position="93"/>
        <end position="112"/>
    </location>
</feature>
<dbReference type="AlphaFoldDB" id="A0AAE8MV22"/>
<dbReference type="EMBL" id="ONZQ02000003">
    <property type="protein sequence ID" value="SPN99867.1"/>
    <property type="molecule type" value="Genomic_DNA"/>
</dbReference>